<evidence type="ECO:0000259" key="1">
    <source>
        <dbReference type="Pfam" id="PF00144"/>
    </source>
</evidence>
<evidence type="ECO:0000313" key="2">
    <source>
        <dbReference type="EMBL" id="PZQ97222.1"/>
    </source>
</evidence>
<evidence type="ECO:0000313" key="3">
    <source>
        <dbReference type="Proteomes" id="UP000248975"/>
    </source>
</evidence>
<reference evidence="2 3" key="1">
    <citation type="submission" date="2017-08" db="EMBL/GenBank/DDBJ databases">
        <title>Infants hospitalized years apart are colonized by the same room-sourced microbial strains.</title>
        <authorList>
            <person name="Brooks B."/>
            <person name="Olm M.R."/>
            <person name="Firek B.A."/>
            <person name="Baker R."/>
            <person name="Thomas B.C."/>
            <person name="Morowitz M.J."/>
            <person name="Banfield J.F."/>
        </authorList>
    </citation>
    <scope>NUCLEOTIDE SEQUENCE [LARGE SCALE GENOMIC DNA]</scope>
    <source>
        <strain evidence="2">S2_003_000_R2_11</strain>
    </source>
</reference>
<comment type="caution">
    <text evidence="2">The sequence shown here is derived from an EMBL/GenBank/DDBJ whole genome shotgun (WGS) entry which is preliminary data.</text>
</comment>
<dbReference type="Gene3D" id="3.40.710.10">
    <property type="entry name" value="DD-peptidase/beta-lactamase superfamily"/>
    <property type="match status" value="1"/>
</dbReference>
<dbReference type="EMBL" id="QFQS01000003">
    <property type="protein sequence ID" value="PZQ97222.1"/>
    <property type="molecule type" value="Genomic_DNA"/>
</dbReference>
<dbReference type="PANTHER" id="PTHR43283:SF7">
    <property type="entry name" value="BETA-LACTAMASE-RELATED DOMAIN-CONTAINING PROTEIN"/>
    <property type="match status" value="1"/>
</dbReference>
<dbReference type="InterPro" id="IPR001466">
    <property type="entry name" value="Beta-lactam-related"/>
</dbReference>
<dbReference type="InterPro" id="IPR050789">
    <property type="entry name" value="Diverse_Enzym_Activities"/>
</dbReference>
<sequence length="327" mass="34503">MLTRRCFTAFFAAGVATPFVTPARAQVAEVDSAIAELTQLHALVVQRGDEVVISEAPRGPGLEHAANIKSCSKSILALLLGSAIGQGEIADLDATLGQIASPLIPGDATEGVVDLTMLDLVTLRAGLEGTSGPNYGAWVESRNWVSHALRRPMISEPGTRMIYSTGTTHVLGAVLATVTGDGLLSLTRSRLGEPLDFDVAPWTRDPQGFYLGGNEMALTPRAMLKIALLMRDGGRFDGQQVIPEAWVQASQVPRTQSPYSGLGYGYGWFVSSSGYVIARGYGGQIIAAHPGRGLAVALTSDPNQPARSEGYFGALMRLLDGPILSLA</sequence>
<dbReference type="PANTHER" id="PTHR43283">
    <property type="entry name" value="BETA-LACTAMASE-RELATED"/>
    <property type="match status" value="1"/>
</dbReference>
<dbReference type="AlphaFoldDB" id="A0A2W5S8G0"/>
<dbReference type="Pfam" id="PF00144">
    <property type="entry name" value="Beta-lactamase"/>
    <property type="match status" value="1"/>
</dbReference>
<dbReference type="GO" id="GO:0016787">
    <property type="term" value="F:hydrolase activity"/>
    <property type="evidence" value="ECO:0007669"/>
    <property type="project" value="UniProtKB-KW"/>
</dbReference>
<dbReference type="Proteomes" id="UP000248975">
    <property type="component" value="Unassembled WGS sequence"/>
</dbReference>
<proteinExistence type="predicted"/>
<feature type="domain" description="Beta-lactamase-related" evidence="1">
    <location>
        <begin position="42"/>
        <end position="308"/>
    </location>
</feature>
<dbReference type="InterPro" id="IPR012338">
    <property type="entry name" value="Beta-lactam/transpept-like"/>
</dbReference>
<gene>
    <name evidence="2" type="ORF">DI533_15790</name>
</gene>
<accession>A0A2W5S8G0</accession>
<organism evidence="2 3">
    <name type="scientific">Cereibacter sphaeroides</name>
    <name type="common">Rhodobacter sphaeroides</name>
    <dbReference type="NCBI Taxonomy" id="1063"/>
    <lineage>
        <taxon>Bacteria</taxon>
        <taxon>Pseudomonadati</taxon>
        <taxon>Pseudomonadota</taxon>
        <taxon>Alphaproteobacteria</taxon>
        <taxon>Rhodobacterales</taxon>
        <taxon>Paracoccaceae</taxon>
        <taxon>Cereibacter</taxon>
    </lineage>
</organism>
<keyword evidence="2" id="KW-0378">Hydrolase</keyword>
<name>A0A2W5S8G0_CERSP</name>
<dbReference type="SUPFAM" id="SSF56601">
    <property type="entry name" value="beta-lactamase/transpeptidase-like"/>
    <property type="match status" value="1"/>
</dbReference>
<protein>
    <submittedName>
        <fullName evidence="2">6-aminohexanoate hydrolase</fullName>
    </submittedName>
</protein>